<accession>D7BP80</accession>
<gene>
    <name evidence="1" type="ordered locus">Arch_1009</name>
</gene>
<dbReference type="EMBL" id="CP002045">
    <property type="protein sequence ID" value="ADH92729.1"/>
    <property type="molecule type" value="Genomic_DNA"/>
</dbReference>
<dbReference type="KEGG" id="ahe:Arch_1009"/>
<dbReference type="Proteomes" id="UP000000376">
    <property type="component" value="Chromosome"/>
</dbReference>
<protein>
    <submittedName>
        <fullName evidence="1">Uncharacterized protein</fullName>
    </submittedName>
</protein>
<keyword evidence="2" id="KW-1185">Reference proteome</keyword>
<evidence type="ECO:0000313" key="2">
    <source>
        <dbReference type="Proteomes" id="UP000000376"/>
    </source>
</evidence>
<reference evidence="1 2" key="1">
    <citation type="journal article" date="2010" name="Stand. Genomic Sci.">
        <title>Complete genome sequence of Arcanobacterium haemolyticum type strain (11018).</title>
        <authorList>
            <person name="Yasawong M."/>
            <person name="Teshima H."/>
            <person name="Lapidus A."/>
            <person name="Nolan M."/>
            <person name="Lucas S."/>
            <person name="Glavina Del Rio T."/>
            <person name="Tice H."/>
            <person name="Cheng J."/>
            <person name="Bruce D."/>
            <person name="Detter C."/>
            <person name="Tapia R."/>
            <person name="Han C."/>
            <person name="Goodwin L."/>
            <person name="Pitluck S."/>
            <person name="Liolios K."/>
            <person name="Ivanova N."/>
            <person name="Mavromatis K."/>
            <person name="Mikhailova N."/>
            <person name="Pati A."/>
            <person name="Chen A."/>
            <person name="Palaniappan K."/>
            <person name="Land M."/>
            <person name="Hauser L."/>
            <person name="Chang Y."/>
            <person name="Jeffries C."/>
            <person name="Rohde M."/>
            <person name="Sikorski J."/>
            <person name="Pukall R."/>
            <person name="Goker M."/>
            <person name="Woyke T."/>
            <person name="Bristow J."/>
            <person name="Eisen J."/>
            <person name="Markowitz V."/>
            <person name="Hugenholtz P."/>
            <person name="Kyrpides N."/>
            <person name="Klenk H."/>
        </authorList>
    </citation>
    <scope>NUCLEOTIDE SEQUENCE [LARGE SCALE GENOMIC DNA]</scope>
    <source>
        <strain evidence="2">ATCC 9345 / DSM 20595 / CCUG 17215 / LMG 16163 / NBRC 15585 / NCTC 8452 / 11018</strain>
    </source>
</reference>
<name>D7BP80_ARCHD</name>
<proteinExistence type="predicted"/>
<evidence type="ECO:0000313" key="1">
    <source>
        <dbReference type="EMBL" id="ADH92729.1"/>
    </source>
</evidence>
<dbReference type="AlphaFoldDB" id="D7BP80"/>
<organism evidence="1 2">
    <name type="scientific">Arcanobacterium haemolyticum (strain ATCC 9345 / DSM 20595 / CCM 5947 / CCUG 17215 / LMG 16163 / NBRC 15585 / NCTC 8452 / 11018)</name>
    <dbReference type="NCBI Taxonomy" id="644284"/>
    <lineage>
        <taxon>Bacteria</taxon>
        <taxon>Bacillati</taxon>
        <taxon>Actinomycetota</taxon>
        <taxon>Actinomycetes</taxon>
        <taxon>Actinomycetales</taxon>
        <taxon>Actinomycetaceae</taxon>
        <taxon>Arcanobacterium</taxon>
    </lineage>
</organism>
<dbReference type="HOGENOM" id="CLU_2894104_0_0_11"/>
<sequence length="62" mass="6543">MGHANKGDDNPPPCCAKSDQTGIVQICDRRSRVVVPNTPRAQAREAIPISQTQNAGMISPSG</sequence>